<sequence>MLLRCALVLLLCASPVRAADLPPSTDHRLATILGLAQEIAATDGRSEQPYRVRIYAIPDAIEECAGSVASCPDVRLFVSVSSGDLGETPSLYVLPPRKGWTFLHWEPPQTQRDGAPVTIFRVRTALPEANIDAAARAGWKPETFRIMVGTSGGSWNVIASGGTRVPQH</sequence>
<dbReference type="Proteomes" id="UP000029708">
    <property type="component" value="Unassembled WGS sequence"/>
</dbReference>
<dbReference type="EMBL" id="JROI01000001">
    <property type="protein sequence ID" value="KGI79238.1"/>
    <property type="molecule type" value="Genomic_DNA"/>
</dbReference>
<protein>
    <recommendedName>
        <fullName evidence="6">Lipoprotein</fullName>
    </recommendedName>
</protein>
<dbReference type="RefSeq" id="WP_043098819.1">
    <property type="nucleotide sequence ID" value="NZ_KN196470.1"/>
</dbReference>
<evidence type="ECO:0000256" key="1">
    <source>
        <dbReference type="SAM" id="SignalP"/>
    </source>
</evidence>
<feature type="chain" id="PRO_5035986527" description="Lipoprotein" evidence="1">
    <location>
        <begin position="19"/>
        <end position="168"/>
    </location>
</feature>
<dbReference type="AlphaFoldDB" id="A0A099CZ26"/>
<gene>
    <name evidence="3" type="ORF">HNQ86_002214</name>
    <name evidence="2" type="ORF">LF63_0100165</name>
</gene>
<reference evidence="3 5" key="2">
    <citation type="submission" date="2020-08" db="EMBL/GenBank/DDBJ databases">
        <title>Genomic Encyclopedia of Type Strains, Phase IV (KMG-IV): sequencing the most valuable type-strain genomes for metagenomic binning, comparative biology and taxonomic classification.</title>
        <authorList>
            <person name="Goeker M."/>
        </authorList>
    </citation>
    <scope>NUCLEOTIDE SEQUENCE [LARGE SCALE GENOMIC DNA]</scope>
    <source>
        <strain evidence="3 5">DSM 107085</strain>
    </source>
</reference>
<evidence type="ECO:0000313" key="3">
    <source>
        <dbReference type="EMBL" id="MBB6184869.1"/>
    </source>
</evidence>
<dbReference type="HOGENOM" id="CLU_1584816_0_0_6"/>
<keyword evidence="1" id="KW-0732">Signal</keyword>
<evidence type="ECO:0000313" key="2">
    <source>
        <dbReference type="EMBL" id="KGI79238.1"/>
    </source>
</evidence>
<feature type="signal peptide" evidence="1">
    <location>
        <begin position="1"/>
        <end position="18"/>
    </location>
</feature>
<name>A0A099CZ26_9GAMM</name>
<dbReference type="STRING" id="1543381.LF63_0100165"/>
<reference evidence="2 4" key="1">
    <citation type="submission" date="2014-09" db="EMBL/GenBank/DDBJ databases">
        <title>Xanthomonadaceae 3.5X direct submission.</title>
        <authorList>
            <person name="Fang T."/>
            <person name="Wang H."/>
        </authorList>
    </citation>
    <scope>NUCLEOTIDE SEQUENCE [LARGE SCALE GENOMIC DNA]</scope>
    <source>
        <strain evidence="2 4">3.5X</strain>
    </source>
</reference>
<dbReference type="Proteomes" id="UP000560000">
    <property type="component" value="Unassembled WGS sequence"/>
</dbReference>
<dbReference type="EMBL" id="JACHET010000001">
    <property type="protein sequence ID" value="MBB6184869.1"/>
    <property type="molecule type" value="Genomic_DNA"/>
</dbReference>
<evidence type="ECO:0000313" key="5">
    <source>
        <dbReference type="Proteomes" id="UP000560000"/>
    </source>
</evidence>
<comment type="caution">
    <text evidence="2">The sequence shown here is derived from an EMBL/GenBank/DDBJ whole genome shotgun (WGS) entry which is preliminary data.</text>
</comment>
<dbReference type="OrthoDB" id="6401383at2"/>
<evidence type="ECO:0000313" key="4">
    <source>
        <dbReference type="Proteomes" id="UP000029708"/>
    </source>
</evidence>
<evidence type="ECO:0008006" key="6">
    <source>
        <dbReference type="Google" id="ProtNLM"/>
    </source>
</evidence>
<accession>A0A099CZ26</accession>
<organism evidence="2 4">
    <name type="scientific">Oleiagrimonas soli</name>
    <dbReference type="NCBI Taxonomy" id="1543381"/>
    <lineage>
        <taxon>Bacteria</taxon>
        <taxon>Pseudomonadati</taxon>
        <taxon>Pseudomonadota</taxon>
        <taxon>Gammaproteobacteria</taxon>
        <taxon>Lysobacterales</taxon>
        <taxon>Rhodanobacteraceae</taxon>
        <taxon>Oleiagrimonas</taxon>
    </lineage>
</organism>
<keyword evidence="4" id="KW-1185">Reference proteome</keyword>
<proteinExistence type="predicted"/>